<accession>A0A2R3IWD1</accession>
<organism evidence="1 2">
    <name type="scientific">Pseudomonas paraeruginosa</name>
    <dbReference type="NCBI Taxonomy" id="2994495"/>
    <lineage>
        <taxon>Bacteria</taxon>
        <taxon>Pseudomonadati</taxon>
        <taxon>Pseudomonadota</taxon>
        <taxon>Gammaproteobacteria</taxon>
        <taxon>Pseudomonadales</taxon>
        <taxon>Pseudomonadaceae</taxon>
        <taxon>Pseudomonas</taxon>
    </lineage>
</organism>
<dbReference type="EMBL" id="CP027169">
    <property type="protein sequence ID" value="AVK06220.1"/>
    <property type="molecule type" value="Genomic_DNA"/>
</dbReference>
<keyword evidence="2" id="KW-1185">Reference proteome</keyword>
<evidence type="ECO:0000313" key="1">
    <source>
        <dbReference type="EMBL" id="AVK06220.1"/>
    </source>
</evidence>
<name>A0A2R3IWD1_9PSED</name>
<evidence type="ECO:0000313" key="2">
    <source>
        <dbReference type="Proteomes" id="UP000238390"/>
    </source>
</evidence>
<gene>
    <name evidence="1" type="ORF">CSB93_4548</name>
</gene>
<sequence length="37" mass="4156">MVLPGRYLRPGSGRRADAAGIDARTWAMRKSGRLLLW</sequence>
<protein>
    <submittedName>
        <fullName evidence="1">Uncharacterized protein</fullName>
    </submittedName>
</protein>
<reference evidence="1 2" key="1">
    <citation type="submission" date="2018-02" db="EMBL/GenBank/DDBJ databases">
        <title>FDA/CDC Antimicrobial Resistant Isolate Bank Genome Sequencing.</title>
        <authorList>
            <person name="Benahmed F.H."/>
            <person name="Lutgring J.D."/>
            <person name="Yoo B."/>
            <person name="Machado M."/>
            <person name="Brown A."/>
            <person name="McAllister G."/>
            <person name="Perry A."/>
            <person name="Halpin A.L."/>
            <person name="Vavikolanu K."/>
            <person name="Ott S."/>
            <person name="Zhao X."/>
            <person name="Tallon L.J."/>
            <person name="Sadzewicz L."/>
            <person name="Aluvathingal J."/>
            <person name="Nadendla S."/>
            <person name="Voskania-kordi A."/>
            <person name="Simonyan V."/>
            <person name="Patel J."/>
            <person name="Shawar R.M."/>
        </authorList>
    </citation>
    <scope>NUCLEOTIDE SEQUENCE [LARGE SCALE GENOMIC DNA]</scope>
    <source>
        <strain evidence="1 2">AR_0356</strain>
    </source>
</reference>
<dbReference type="Proteomes" id="UP000238390">
    <property type="component" value="Chromosome"/>
</dbReference>
<dbReference type="AlphaFoldDB" id="A0A2R3IWD1"/>
<proteinExistence type="predicted"/>